<dbReference type="EMBL" id="NJCX01000009">
    <property type="protein sequence ID" value="PHM73804.1"/>
    <property type="molecule type" value="Genomic_DNA"/>
</dbReference>
<dbReference type="InterPro" id="IPR011010">
    <property type="entry name" value="DNA_brk_join_enz"/>
</dbReference>
<dbReference type="GO" id="GO:0015074">
    <property type="term" value="P:DNA integration"/>
    <property type="evidence" value="ECO:0007669"/>
    <property type="project" value="UniProtKB-KW"/>
</dbReference>
<dbReference type="OrthoDB" id="9795573at2"/>
<dbReference type="GO" id="GO:0006310">
    <property type="term" value="P:DNA recombination"/>
    <property type="evidence" value="ECO:0007669"/>
    <property type="project" value="UniProtKB-KW"/>
</dbReference>
<dbReference type="InterPro" id="IPR013762">
    <property type="entry name" value="Integrase-like_cat_sf"/>
</dbReference>
<dbReference type="PANTHER" id="PTHR30349:SF93">
    <property type="entry name" value="FELS-2 PROPHAGE PROTEIN"/>
    <property type="match status" value="1"/>
</dbReference>
<dbReference type="PROSITE" id="PS51900">
    <property type="entry name" value="CB"/>
    <property type="match status" value="1"/>
</dbReference>
<keyword evidence="3" id="KW-0233">DNA recombination</keyword>
<evidence type="ECO:0000313" key="7">
    <source>
        <dbReference type="EMBL" id="PHM73804.1"/>
    </source>
</evidence>
<organism evidence="7 8">
    <name type="scientific">Xenorhabdus kozodoii</name>
    <dbReference type="NCBI Taxonomy" id="351676"/>
    <lineage>
        <taxon>Bacteria</taxon>
        <taxon>Pseudomonadati</taxon>
        <taxon>Pseudomonadota</taxon>
        <taxon>Gammaproteobacteria</taxon>
        <taxon>Enterobacterales</taxon>
        <taxon>Morganellaceae</taxon>
        <taxon>Xenorhabdus</taxon>
    </lineage>
</organism>
<dbReference type="Gene3D" id="1.10.443.10">
    <property type="entry name" value="Intergrase catalytic core"/>
    <property type="match status" value="1"/>
</dbReference>
<name>A0A2D0LDN7_9GAMM</name>
<dbReference type="AlphaFoldDB" id="A0A2D0LDN7"/>
<proteinExistence type="predicted"/>
<feature type="domain" description="Tyr recombinase" evidence="5">
    <location>
        <begin position="169"/>
        <end position="328"/>
    </location>
</feature>
<dbReference type="InterPro" id="IPR044068">
    <property type="entry name" value="CB"/>
</dbReference>
<accession>A0A2D0LDN7</accession>
<keyword evidence="1" id="KW-0229">DNA integration</keyword>
<evidence type="ECO:0000259" key="5">
    <source>
        <dbReference type="PROSITE" id="PS51898"/>
    </source>
</evidence>
<evidence type="ECO:0000259" key="6">
    <source>
        <dbReference type="PROSITE" id="PS51900"/>
    </source>
</evidence>
<sequence>MAIKKQSNGKWLVELYPNGRNGRRIRKQFATKGEATAYERHILDETTDKPWLGEKQDKLFLSELVDIWYRAHGITLNDGESRKQMMLFGCQAMGEPLATEFDAKLFSVYREKRLSGEITRADRVKSVAPRTTNLELSYFRAMFNELSRLGEWKEDNPLKNVRAFRTDESEMAFLTNEQIVTLLESCTKSRAKDLLIIVKIALSTGARWSEAEELTDSQVTPYKITFTKTKGKRNRTVPITPELYDEIPKKKGRLFTPCYSAFRAAIKRAGIELPHRQSSHVMRHTFASHFMMSGGNILVLQRILGHTDIKMTMRYAHFAPDHLNDALIYNPLVQLKNGGRDPQPSTTIDSYRCISL</sequence>
<protein>
    <submittedName>
        <fullName evidence="7">Integrase/recombinase XerC</fullName>
    </submittedName>
</protein>
<reference evidence="7 8" key="1">
    <citation type="journal article" date="2017" name="Nat. Microbiol.">
        <title>Natural product diversity associated with the nematode symbionts Photorhabdus and Xenorhabdus.</title>
        <authorList>
            <person name="Tobias N.J."/>
            <person name="Wolff H."/>
            <person name="Djahanschiri B."/>
            <person name="Grundmann F."/>
            <person name="Kronenwerth M."/>
            <person name="Shi Y.M."/>
            <person name="Simonyi S."/>
            <person name="Grun P."/>
            <person name="Shapiro-Ilan D."/>
            <person name="Pidot S.J."/>
            <person name="Stinear T.P."/>
            <person name="Ebersberger I."/>
            <person name="Bode H.B."/>
        </authorList>
    </citation>
    <scope>NUCLEOTIDE SEQUENCE [LARGE SCALE GENOMIC DNA]</scope>
    <source>
        <strain evidence="7 8">DSM 17907</strain>
    </source>
</reference>
<dbReference type="RefSeq" id="WP_099141685.1">
    <property type="nucleotide sequence ID" value="NZ_CAWNOR010000130.1"/>
</dbReference>
<evidence type="ECO:0000256" key="3">
    <source>
        <dbReference type="ARBA" id="ARBA00023172"/>
    </source>
</evidence>
<evidence type="ECO:0000256" key="2">
    <source>
        <dbReference type="ARBA" id="ARBA00023125"/>
    </source>
</evidence>
<dbReference type="Pfam" id="PF00589">
    <property type="entry name" value="Phage_integrase"/>
    <property type="match status" value="2"/>
</dbReference>
<keyword evidence="8" id="KW-1185">Reference proteome</keyword>
<dbReference type="GO" id="GO:0003677">
    <property type="term" value="F:DNA binding"/>
    <property type="evidence" value="ECO:0007669"/>
    <property type="project" value="UniProtKB-UniRule"/>
</dbReference>
<dbReference type="PANTHER" id="PTHR30349">
    <property type="entry name" value="PHAGE INTEGRASE-RELATED"/>
    <property type="match status" value="1"/>
</dbReference>
<dbReference type="InterPro" id="IPR057084">
    <property type="entry name" value="Int_N"/>
</dbReference>
<comment type="caution">
    <text evidence="7">The sequence shown here is derived from an EMBL/GenBank/DDBJ whole genome shotgun (WGS) entry which is preliminary data.</text>
</comment>
<evidence type="ECO:0000313" key="8">
    <source>
        <dbReference type="Proteomes" id="UP000221101"/>
    </source>
</evidence>
<evidence type="ECO:0000256" key="1">
    <source>
        <dbReference type="ARBA" id="ARBA00022908"/>
    </source>
</evidence>
<dbReference type="Pfam" id="PF24624">
    <property type="entry name" value="Int_N"/>
    <property type="match status" value="1"/>
</dbReference>
<keyword evidence="2 4" id="KW-0238">DNA-binding</keyword>
<dbReference type="PROSITE" id="PS51898">
    <property type="entry name" value="TYR_RECOMBINASE"/>
    <property type="match status" value="1"/>
</dbReference>
<dbReference type="Proteomes" id="UP000221101">
    <property type="component" value="Unassembled WGS sequence"/>
</dbReference>
<feature type="domain" description="Core-binding (CB)" evidence="6">
    <location>
        <begin position="59"/>
        <end position="147"/>
    </location>
</feature>
<dbReference type="InterPro" id="IPR002104">
    <property type="entry name" value="Integrase_catalytic"/>
</dbReference>
<gene>
    <name evidence="7" type="ORF">Xkoz_01632</name>
</gene>
<dbReference type="InterPro" id="IPR050090">
    <property type="entry name" value="Tyrosine_recombinase_XerCD"/>
</dbReference>
<dbReference type="SUPFAM" id="SSF56349">
    <property type="entry name" value="DNA breaking-rejoining enzymes"/>
    <property type="match status" value="1"/>
</dbReference>
<evidence type="ECO:0000256" key="4">
    <source>
        <dbReference type="PROSITE-ProRule" id="PRU01248"/>
    </source>
</evidence>
<dbReference type="CDD" id="cd00796">
    <property type="entry name" value="INT_Rci_Hp1_C"/>
    <property type="match status" value="1"/>
</dbReference>